<accession>A0A1Y0T121</accession>
<proteinExistence type="predicted"/>
<sequence>MHPYDLSRRSHQKELKFIDSETPYILRPARMATIWDIPTGSFLNDPHIGLRRGEHHPLSAWHQQAVRHMNGPQQLINLRKQYYEACYRWRTGKTGDPKLHFQSSFSGTTYSDWLGKEYQQVLRYAKCEPMTPPPFAIELTPLMFLRELQSEEWRWFAVRRSGKSLSMAKQLEIHREKMLDSVRLPMPALNMQLLPEPAPTYRIYDYMDSYSAFHTVSFHIPEHEVKAMSLKIRGASQFGRGKRQAPVEPLFTLDIKGDYHRWANR</sequence>
<gene>
    <name evidence="1" type="ORF">NOXIFER_47</name>
</gene>
<evidence type="ECO:0000313" key="2">
    <source>
        <dbReference type="Proteomes" id="UP000224829"/>
    </source>
</evidence>
<evidence type="ECO:0000313" key="1">
    <source>
        <dbReference type="EMBL" id="ARV77218.1"/>
    </source>
</evidence>
<dbReference type="EMBL" id="MF063068">
    <property type="protein sequence ID" value="ARV77218.1"/>
    <property type="molecule type" value="Genomic_DNA"/>
</dbReference>
<reference evidence="1 2" key="1">
    <citation type="submission" date="2017-05" db="EMBL/GenBank/DDBJ databases">
        <authorList>
            <person name="Song R."/>
            <person name="Chenine A.L."/>
            <person name="Ruprecht R.M."/>
        </authorList>
    </citation>
    <scope>NUCLEOTIDE SEQUENCE [LARGE SCALE GENOMIC DNA]</scope>
</reference>
<organism evidence="1 2">
    <name type="scientific">Pseudomonas phage Noxifer</name>
    <dbReference type="NCBI Taxonomy" id="2006684"/>
    <lineage>
        <taxon>Viruses</taxon>
        <taxon>Duplodnaviria</taxon>
        <taxon>Heunggongvirae</taxon>
        <taxon>Uroviricota</taxon>
        <taxon>Caudoviricetes</taxon>
        <taxon>Chimalliviridae</taxon>
        <taxon>Noxifervirus</taxon>
        <taxon>Noxifervirus noxifer</taxon>
    </lineage>
</organism>
<name>A0A1Y0T121_9CAUD</name>
<dbReference type="Proteomes" id="UP000224829">
    <property type="component" value="Segment"/>
</dbReference>
<protein>
    <submittedName>
        <fullName evidence="1">Uncharacterized protein</fullName>
    </submittedName>
</protein>
<keyword evidence="2" id="KW-1185">Reference proteome</keyword>